<reference evidence="1 2" key="1">
    <citation type="submission" date="2018-07" db="EMBL/GenBank/DDBJ databases">
        <title>Genomic Encyclopedia of Type Strains, Phase IV (KMG-IV): sequencing the most valuable type-strain genomes for metagenomic binning, comparative biology and taxonomic classification.</title>
        <authorList>
            <person name="Goeker M."/>
        </authorList>
    </citation>
    <scope>NUCLEOTIDE SEQUENCE [LARGE SCALE GENOMIC DNA]</scope>
    <source>
        <strain evidence="1 2">DSM 44952</strain>
    </source>
</reference>
<dbReference type="RefSeq" id="WP_068021665.1">
    <property type="nucleotide sequence ID" value="NZ_QQAZ01000006.1"/>
</dbReference>
<dbReference type="AlphaFoldDB" id="A0A370H3E0"/>
<protein>
    <submittedName>
        <fullName evidence="1">Uncharacterized protein</fullName>
    </submittedName>
</protein>
<gene>
    <name evidence="1" type="ORF">DFR68_106516</name>
</gene>
<dbReference type="Proteomes" id="UP000255355">
    <property type="component" value="Unassembled WGS sequence"/>
</dbReference>
<evidence type="ECO:0000313" key="1">
    <source>
        <dbReference type="EMBL" id="RDI50078.1"/>
    </source>
</evidence>
<dbReference type="OrthoDB" id="4563909at2"/>
<comment type="caution">
    <text evidence="1">The sequence shown here is derived from an EMBL/GenBank/DDBJ whole genome shotgun (WGS) entry which is preliminary data.</text>
</comment>
<sequence length="66" mass="7093">MTNPADGEQQATEYVLRLTVPAEMTEEFAPAFGQLIGAIEPLMGAIVDRGGEVRITMNGNDITDIL</sequence>
<proteinExistence type="predicted"/>
<evidence type="ECO:0000313" key="2">
    <source>
        <dbReference type="Proteomes" id="UP000255355"/>
    </source>
</evidence>
<dbReference type="STRING" id="1210089.GCA_001613165_04027"/>
<name>A0A370H3E0_9NOCA</name>
<keyword evidence="2" id="KW-1185">Reference proteome</keyword>
<dbReference type="EMBL" id="QQAZ01000006">
    <property type="protein sequence ID" value="RDI50078.1"/>
    <property type="molecule type" value="Genomic_DNA"/>
</dbReference>
<organism evidence="1 2">
    <name type="scientific">Nocardia mexicana</name>
    <dbReference type="NCBI Taxonomy" id="279262"/>
    <lineage>
        <taxon>Bacteria</taxon>
        <taxon>Bacillati</taxon>
        <taxon>Actinomycetota</taxon>
        <taxon>Actinomycetes</taxon>
        <taxon>Mycobacteriales</taxon>
        <taxon>Nocardiaceae</taxon>
        <taxon>Nocardia</taxon>
    </lineage>
</organism>
<accession>A0A370H3E0</accession>